<dbReference type="PANTHER" id="PTHR24320:SF148">
    <property type="entry name" value="NAD(P)-BINDING ROSSMANN-FOLD SUPERFAMILY PROTEIN"/>
    <property type="match status" value="1"/>
</dbReference>
<evidence type="ECO:0000256" key="1">
    <source>
        <dbReference type="ARBA" id="ARBA00006484"/>
    </source>
</evidence>
<evidence type="ECO:0000313" key="4">
    <source>
        <dbReference type="EMBL" id="VEU44416.1"/>
    </source>
</evidence>
<gene>
    <name evidence="4" type="ORF">PSNMU_V1.4_AUG-EV-PASAV3_0115700</name>
</gene>
<sequence>MFCHGDPQALYRLSGVAAAVSLLPLVALFYAAIVWSSYAFYREIPWSHGPSLRAMGKRWLLVVASWLVAIGVGAACGACESNTNSGNTDNIDIDRGDPGGCLAWAALACAAGLAVVAFRWILDTRRSAVVGVDAPPGPFGLEGRFFVVTGANNGIGRETTRLLAAQGATVAMLCRNPVRAKNAAREILEEQSVASANDSGGRTPLVRKDQLVFVPIDLTDFSSVHRAVGAIRQHLDLRSSPQKRARVDALVCNAGLMMGTQSKTKDGLETMMQANHLGHFLLTKLMLESGMLETTVEEGGTGEPSRVCLLTSSTYEFAASAGGFDFEDPYCSKGKRAYTLFGQYSMTKLANLLTARELARRYNDKNHNRALAVFAVHPGIVRTNVTSNMNWYYRLGNTAFGWIVASLSKTPEEGAYSTVEVVGAPLSELGDYWSRGSFVVNCRESTNTHGYVRGPAGERDAGRLWEWSEEQLELFGAAGGTPAKAAEAGEKKEQ</sequence>
<dbReference type="InterPro" id="IPR002347">
    <property type="entry name" value="SDR_fam"/>
</dbReference>
<keyword evidence="5" id="KW-1185">Reference proteome</keyword>
<dbReference type="EMBL" id="CAACVS010000647">
    <property type="protein sequence ID" value="VEU44416.1"/>
    <property type="molecule type" value="Genomic_DNA"/>
</dbReference>
<keyword evidence="3" id="KW-1133">Transmembrane helix</keyword>
<evidence type="ECO:0000313" key="5">
    <source>
        <dbReference type="Proteomes" id="UP000291116"/>
    </source>
</evidence>
<evidence type="ECO:0000256" key="3">
    <source>
        <dbReference type="SAM" id="Phobius"/>
    </source>
</evidence>
<organism evidence="4 5">
    <name type="scientific">Pseudo-nitzschia multistriata</name>
    <dbReference type="NCBI Taxonomy" id="183589"/>
    <lineage>
        <taxon>Eukaryota</taxon>
        <taxon>Sar</taxon>
        <taxon>Stramenopiles</taxon>
        <taxon>Ochrophyta</taxon>
        <taxon>Bacillariophyta</taxon>
        <taxon>Bacillariophyceae</taxon>
        <taxon>Bacillariophycidae</taxon>
        <taxon>Bacillariales</taxon>
        <taxon>Bacillariaceae</taxon>
        <taxon>Pseudo-nitzschia</taxon>
    </lineage>
</organism>
<dbReference type="PRINTS" id="PR00081">
    <property type="entry name" value="GDHRDH"/>
</dbReference>
<feature type="transmembrane region" description="Helical" evidence="3">
    <location>
        <begin position="103"/>
        <end position="122"/>
    </location>
</feature>
<dbReference type="InterPro" id="IPR036291">
    <property type="entry name" value="NAD(P)-bd_dom_sf"/>
</dbReference>
<dbReference type="SUPFAM" id="SSF51735">
    <property type="entry name" value="NAD(P)-binding Rossmann-fold domains"/>
    <property type="match status" value="1"/>
</dbReference>
<keyword evidence="3" id="KW-0472">Membrane</keyword>
<proteinExistence type="inferred from homology"/>
<keyword evidence="2" id="KW-0560">Oxidoreductase</keyword>
<keyword evidence="3" id="KW-0812">Transmembrane</keyword>
<dbReference type="Pfam" id="PF00106">
    <property type="entry name" value="adh_short"/>
    <property type="match status" value="1"/>
</dbReference>
<reference evidence="4 5" key="1">
    <citation type="submission" date="2019-01" db="EMBL/GenBank/DDBJ databases">
        <authorList>
            <person name="Ferrante I. M."/>
        </authorList>
    </citation>
    <scope>NUCLEOTIDE SEQUENCE [LARGE SCALE GENOMIC DNA]</scope>
    <source>
        <strain evidence="4 5">B856</strain>
    </source>
</reference>
<dbReference type="PANTHER" id="PTHR24320">
    <property type="entry name" value="RETINOL DEHYDROGENASE"/>
    <property type="match status" value="1"/>
</dbReference>
<dbReference type="OrthoDB" id="47007at2759"/>
<dbReference type="AlphaFoldDB" id="A0A448ZQX5"/>
<accession>A0A448ZQX5</accession>
<feature type="transmembrane region" description="Helical" evidence="3">
    <location>
        <begin position="16"/>
        <end position="38"/>
    </location>
</feature>
<dbReference type="Proteomes" id="UP000291116">
    <property type="component" value="Unassembled WGS sequence"/>
</dbReference>
<dbReference type="GO" id="GO:0016491">
    <property type="term" value="F:oxidoreductase activity"/>
    <property type="evidence" value="ECO:0007669"/>
    <property type="project" value="UniProtKB-KW"/>
</dbReference>
<comment type="similarity">
    <text evidence="1">Belongs to the short-chain dehydrogenases/reductases (SDR) family.</text>
</comment>
<protein>
    <submittedName>
        <fullName evidence="4">Uncharacterized protein</fullName>
    </submittedName>
</protein>
<dbReference type="Gene3D" id="3.40.50.720">
    <property type="entry name" value="NAD(P)-binding Rossmann-like Domain"/>
    <property type="match status" value="1"/>
</dbReference>
<name>A0A448ZQX5_9STRA</name>
<feature type="transmembrane region" description="Helical" evidence="3">
    <location>
        <begin position="59"/>
        <end position="83"/>
    </location>
</feature>
<evidence type="ECO:0000256" key="2">
    <source>
        <dbReference type="ARBA" id="ARBA00023002"/>
    </source>
</evidence>